<dbReference type="InterPro" id="IPR050275">
    <property type="entry name" value="PGM_Phosphatase"/>
</dbReference>
<dbReference type="PANTHER" id="PTHR48100">
    <property type="entry name" value="BROAD-SPECIFICITY PHOSPHATASE YOR283W-RELATED"/>
    <property type="match status" value="1"/>
</dbReference>
<evidence type="ECO:0000256" key="1">
    <source>
        <dbReference type="PIRSR" id="PIRSR613078-1"/>
    </source>
</evidence>
<accession>A0AAD5XM26</accession>
<feature type="binding site" evidence="2">
    <location>
        <begin position="26"/>
        <end position="33"/>
    </location>
    <ligand>
        <name>substrate</name>
    </ligand>
</feature>
<dbReference type="InterPro" id="IPR029033">
    <property type="entry name" value="His_PPase_superfam"/>
</dbReference>
<name>A0AAD5XM26_9FUNG</name>
<sequence>MSWSSFPPLTASPSPSCTVKRLFLCRHGQTAANATGVLQGSGIDQSLNDEGVAQAERLRDRLADVPCDLIISSKLKRARETAQFVYQKHSDAPFLEIGELAEISWGEWEGTHHAGLRELWASWEAGDFTAKVPGGESPLEVEKRAVDALYQLMERPESNMIIIVHGRLLRVMMASIFYHSLVRMSEFGHHNTCINVIDVIVDNDHAKLSNPSLADSASSAATAAPRANWAPSGKNAFDDNVSQAPTTLAEAAQATERRKVSGNTGGHLVTAVTHPGHLTFVPVVLDSIDHLSECLP</sequence>
<evidence type="ECO:0000313" key="4">
    <source>
        <dbReference type="Proteomes" id="UP001212152"/>
    </source>
</evidence>
<dbReference type="SMART" id="SM00855">
    <property type="entry name" value="PGAM"/>
    <property type="match status" value="1"/>
</dbReference>
<dbReference type="GO" id="GO:0016791">
    <property type="term" value="F:phosphatase activity"/>
    <property type="evidence" value="ECO:0007669"/>
    <property type="project" value="TreeGrafter"/>
</dbReference>
<feature type="active site" description="Tele-phosphohistidine intermediate" evidence="1">
    <location>
        <position position="27"/>
    </location>
</feature>
<protein>
    <submittedName>
        <fullName evidence="3">Uncharacterized protein</fullName>
    </submittedName>
</protein>
<dbReference type="InterPro" id="IPR001345">
    <property type="entry name" value="PG/BPGM_mutase_AS"/>
</dbReference>
<comment type="caution">
    <text evidence="3">The sequence shown here is derived from an EMBL/GenBank/DDBJ whole genome shotgun (WGS) entry which is preliminary data.</text>
</comment>
<dbReference type="CDD" id="cd07067">
    <property type="entry name" value="HP_PGM_like"/>
    <property type="match status" value="1"/>
</dbReference>
<dbReference type="EMBL" id="JADGJQ010000117">
    <property type="protein sequence ID" value="KAJ3168720.1"/>
    <property type="molecule type" value="Genomic_DNA"/>
</dbReference>
<dbReference type="Gene3D" id="3.40.50.1240">
    <property type="entry name" value="Phosphoglycerate mutase-like"/>
    <property type="match status" value="1"/>
</dbReference>
<organism evidence="3 4">
    <name type="scientific">Geranomyces variabilis</name>
    <dbReference type="NCBI Taxonomy" id="109894"/>
    <lineage>
        <taxon>Eukaryota</taxon>
        <taxon>Fungi</taxon>
        <taxon>Fungi incertae sedis</taxon>
        <taxon>Chytridiomycota</taxon>
        <taxon>Chytridiomycota incertae sedis</taxon>
        <taxon>Chytridiomycetes</taxon>
        <taxon>Spizellomycetales</taxon>
        <taxon>Powellomycetaceae</taxon>
        <taxon>Geranomyces</taxon>
    </lineage>
</organism>
<feature type="active site" description="Proton donor/acceptor" evidence="1">
    <location>
        <position position="102"/>
    </location>
</feature>
<dbReference type="PROSITE" id="PS00175">
    <property type="entry name" value="PG_MUTASE"/>
    <property type="match status" value="1"/>
</dbReference>
<keyword evidence="4" id="KW-1185">Reference proteome</keyword>
<evidence type="ECO:0000256" key="2">
    <source>
        <dbReference type="PIRSR" id="PIRSR613078-2"/>
    </source>
</evidence>
<gene>
    <name evidence="3" type="ORF">HDU87_000965</name>
</gene>
<dbReference type="InterPro" id="IPR013078">
    <property type="entry name" value="His_Pase_superF_clade-1"/>
</dbReference>
<dbReference type="AlphaFoldDB" id="A0AAD5XM26"/>
<dbReference type="PANTHER" id="PTHR48100:SF10">
    <property type="entry name" value="2-CARBOXY-D-ARABINITOL-1-PHOSPHATASE-RELATED"/>
    <property type="match status" value="1"/>
</dbReference>
<evidence type="ECO:0000313" key="3">
    <source>
        <dbReference type="EMBL" id="KAJ3168720.1"/>
    </source>
</evidence>
<reference evidence="3" key="1">
    <citation type="submission" date="2020-05" db="EMBL/GenBank/DDBJ databases">
        <title>Phylogenomic resolution of chytrid fungi.</title>
        <authorList>
            <person name="Stajich J.E."/>
            <person name="Amses K."/>
            <person name="Simmons R."/>
            <person name="Seto K."/>
            <person name="Myers J."/>
            <person name="Bonds A."/>
            <person name="Quandt C.A."/>
            <person name="Barry K."/>
            <person name="Liu P."/>
            <person name="Grigoriev I."/>
            <person name="Longcore J.E."/>
            <person name="James T.Y."/>
        </authorList>
    </citation>
    <scope>NUCLEOTIDE SEQUENCE</scope>
    <source>
        <strain evidence="3">JEL0379</strain>
    </source>
</reference>
<dbReference type="SUPFAM" id="SSF53254">
    <property type="entry name" value="Phosphoglycerate mutase-like"/>
    <property type="match status" value="1"/>
</dbReference>
<proteinExistence type="predicted"/>
<dbReference type="Pfam" id="PF00300">
    <property type="entry name" value="His_Phos_1"/>
    <property type="match status" value="1"/>
</dbReference>
<dbReference type="Proteomes" id="UP001212152">
    <property type="component" value="Unassembled WGS sequence"/>
</dbReference>
<feature type="binding site" evidence="2">
    <location>
        <position position="77"/>
    </location>
    <ligand>
        <name>substrate</name>
    </ligand>
</feature>